<dbReference type="PIRSF" id="PIRSF000239">
    <property type="entry name" value="AHPC"/>
    <property type="match status" value="1"/>
</dbReference>
<proteinExistence type="predicted"/>
<keyword evidence="4" id="KW-0676">Redox-active center</keyword>
<evidence type="ECO:0000256" key="1">
    <source>
        <dbReference type="ARBA" id="ARBA00022559"/>
    </source>
</evidence>
<sequence length="157" mass="17271">MTVAASIDTGRAAPDFELADQHGQAVRLSDFAGHKSVLLVFYPLAFSGVCEGELTALRENLGEFQNEDVQLLSVSVDSMFAHRVWADREGLDFPLLSDFWPHGAVASAYGVFDDTRGVAVRGTFLIDKEGLIRWKIVNPISEPRDLDTYRKALAALT</sequence>
<dbReference type="InterPro" id="IPR036249">
    <property type="entry name" value="Thioredoxin-like_sf"/>
</dbReference>
<name>A0ABV8FH56_9ACTN</name>
<dbReference type="InterPro" id="IPR050455">
    <property type="entry name" value="Tpx_Peroxidase_subfamily"/>
</dbReference>
<gene>
    <name evidence="6" type="ORF">ACFOVU_00740</name>
</gene>
<keyword evidence="3" id="KW-0560">Oxidoreductase</keyword>
<dbReference type="EMBL" id="JBHSBH010000002">
    <property type="protein sequence ID" value="MFC3994423.1"/>
    <property type="molecule type" value="Genomic_DNA"/>
</dbReference>
<dbReference type="PANTHER" id="PTHR43110:SF1">
    <property type="entry name" value="THIOL PEROXIDASE"/>
    <property type="match status" value="1"/>
</dbReference>
<dbReference type="SUPFAM" id="SSF52833">
    <property type="entry name" value="Thioredoxin-like"/>
    <property type="match status" value="1"/>
</dbReference>
<dbReference type="CDD" id="cd03018">
    <property type="entry name" value="PRX_AhpE_like"/>
    <property type="match status" value="1"/>
</dbReference>
<organism evidence="6 7">
    <name type="scientific">Nocardiopsis sediminis</name>
    <dbReference type="NCBI Taxonomy" id="1778267"/>
    <lineage>
        <taxon>Bacteria</taxon>
        <taxon>Bacillati</taxon>
        <taxon>Actinomycetota</taxon>
        <taxon>Actinomycetes</taxon>
        <taxon>Streptosporangiales</taxon>
        <taxon>Nocardiopsidaceae</taxon>
        <taxon>Nocardiopsis</taxon>
    </lineage>
</organism>
<keyword evidence="7" id="KW-1185">Reference proteome</keyword>
<dbReference type="RefSeq" id="WP_378529298.1">
    <property type="nucleotide sequence ID" value="NZ_JBHSBH010000002.1"/>
</dbReference>
<evidence type="ECO:0000259" key="5">
    <source>
        <dbReference type="PROSITE" id="PS51352"/>
    </source>
</evidence>
<keyword evidence="2" id="KW-0049">Antioxidant</keyword>
<evidence type="ECO:0000256" key="2">
    <source>
        <dbReference type="ARBA" id="ARBA00022862"/>
    </source>
</evidence>
<reference evidence="7" key="1">
    <citation type="journal article" date="2019" name="Int. J. Syst. Evol. Microbiol.">
        <title>The Global Catalogue of Microorganisms (GCM) 10K type strain sequencing project: providing services to taxonomists for standard genome sequencing and annotation.</title>
        <authorList>
            <consortium name="The Broad Institute Genomics Platform"/>
            <consortium name="The Broad Institute Genome Sequencing Center for Infectious Disease"/>
            <person name="Wu L."/>
            <person name="Ma J."/>
        </authorList>
    </citation>
    <scope>NUCLEOTIDE SEQUENCE [LARGE SCALE GENOMIC DNA]</scope>
    <source>
        <strain evidence="7">TBRC 1826</strain>
    </source>
</reference>
<accession>A0ABV8FH56</accession>
<dbReference type="Proteomes" id="UP001595847">
    <property type="component" value="Unassembled WGS sequence"/>
</dbReference>
<comment type="caution">
    <text evidence="6">The sequence shown here is derived from an EMBL/GenBank/DDBJ whole genome shotgun (WGS) entry which is preliminary data.</text>
</comment>
<protein>
    <submittedName>
        <fullName evidence="6">Peroxiredoxin</fullName>
    </submittedName>
</protein>
<dbReference type="InterPro" id="IPR000866">
    <property type="entry name" value="AhpC/TSA"/>
</dbReference>
<keyword evidence="1" id="KW-0575">Peroxidase</keyword>
<dbReference type="InterPro" id="IPR024706">
    <property type="entry name" value="Peroxiredoxin_AhpC-typ"/>
</dbReference>
<dbReference type="PANTHER" id="PTHR43110">
    <property type="entry name" value="THIOL PEROXIDASE"/>
    <property type="match status" value="1"/>
</dbReference>
<dbReference type="Pfam" id="PF00578">
    <property type="entry name" value="AhpC-TSA"/>
    <property type="match status" value="1"/>
</dbReference>
<evidence type="ECO:0000256" key="4">
    <source>
        <dbReference type="ARBA" id="ARBA00023284"/>
    </source>
</evidence>
<dbReference type="PROSITE" id="PS51352">
    <property type="entry name" value="THIOREDOXIN_2"/>
    <property type="match status" value="1"/>
</dbReference>
<evidence type="ECO:0000313" key="6">
    <source>
        <dbReference type="EMBL" id="MFC3994423.1"/>
    </source>
</evidence>
<evidence type="ECO:0000313" key="7">
    <source>
        <dbReference type="Proteomes" id="UP001595847"/>
    </source>
</evidence>
<feature type="domain" description="Thioredoxin" evidence="5">
    <location>
        <begin position="7"/>
        <end position="157"/>
    </location>
</feature>
<dbReference type="Gene3D" id="3.40.30.10">
    <property type="entry name" value="Glutaredoxin"/>
    <property type="match status" value="1"/>
</dbReference>
<evidence type="ECO:0000256" key="3">
    <source>
        <dbReference type="ARBA" id="ARBA00023002"/>
    </source>
</evidence>
<dbReference type="InterPro" id="IPR013766">
    <property type="entry name" value="Thioredoxin_domain"/>
</dbReference>